<dbReference type="Proteomes" id="UP000452141">
    <property type="component" value="Unassembled WGS sequence"/>
</dbReference>
<comment type="caution">
    <text evidence="1">The sequence shown here is derived from an EMBL/GenBank/DDBJ whole genome shotgun (WGS) entry which is preliminary data.</text>
</comment>
<name>A0A844FN35_9LACO</name>
<evidence type="ECO:0000313" key="1">
    <source>
        <dbReference type="EMBL" id="MST79729.1"/>
    </source>
</evidence>
<evidence type="ECO:0000313" key="2">
    <source>
        <dbReference type="Proteomes" id="UP000452141"/>
    </source>
</evidence>
<dbReference type="EMBL" id="VUMW01000009">
    <property type="protein sequence ID" value="MST79729.1"/>
    <property type="molecule type" value="Genomic_DNA"/>
</dbReference>
<gene>
    <name evidence="1" type="ORF">FYJ61_04430</name>
</gene>
<protein>
    <submittedName>
        <fullName evidence="1">Uncharacterized protein</fullName>
    </submittedName>
</protein>
<reference evidence="1 2" key="1">
    <citation type="submission" date="2019-08" db="EMBL/GenBank/DDBJ databases">
        <title>In-depth cultivation of the pig gut microbiome towards novel bacterial diversity and tailored functional studies.</title>
        <authorList>
            <person name="Wylensek D."/>
            <person name="Hitch T.C.A."/>
            <person name="Clavel T."/>
        </authorList>
    </citation>
    <scope>NUCLEOTIDE SEQUENCE [LARGE SCALE GENOMIC DNA]</scope>
    <source>
        <strain evidence="1 2">WCA-470BD-2E</strain>
    </source>
</reference>
<sequence>MNTEEHDNTTEHPIVPLELPKDRIRPRNKLPKNRLVLNLKSNGVELSFYSDATSELMLEVVDRFLSHN</sequence>
<accession>A0A844FN35</accession>
<dbReference type="RefSeq" id="WP_154486727.1">
    <property type="nucleotide sequence ID" value="NZ_VUMW01000009.1"/>
</dbReference>
<organism evidence="1 2">
    <name type="scientific">Lactobacillus equicursoris</name>
    <dbReference type="NCBI Taxonomy" id="420645"/>
    <lineage>
        <taxon>Bacteria</taxon>
        <taxon>Bacillati</taxon>
        <taxon>Bacillota</taxon>
        <taxon>Bacilli</taxon>
        <taxon>Lactobacillales</taxon>
        <taxon>Lactobacillaceae</taxon>
        <taxon>Lactobacillus</taxon>
    </lineage>
</organism>
<proteinExistence type="predicted"/>
<dbReference type="AlphaFoldDB" id="A0A844FN35"/>